<proteinExistence type="predicted"/>
<dbReference type="RefSeq" id="WP_146432588.1">
    <property type="nucleotide sequence ID" value="NZ_VIGV01000002.1"/>
</dbReference>
<reference evidence="1 2" key="2">
    <citation type="submission" date="2019-08" db="EMBL/GenBank/DDBJ databases">
        <title>Tsukamurella conjunctivitidis sp. nov., Tsukamurella assacharolytica sp. nov. and Tsukamurella sputae sp. nov. isolated from patients with conjunctivitis, bacteraemia (lymphoma) and respiratory infection (sputum) in Hong Kong.</title>
        <authorList>
            <person name="Fok K.M.N."/>
            <person name="Fong J.Y.H."/>
        </authorList>
    </citation>
    <scope>NUCLEOTIDE SEQUENCE [LARGE SCALE GENOMIC DNA]</scope>
    <source>
        <strain evidence="1 2">HKU70</strain>
    </source>
</reference>
<evidence type="ECO:0000313" key="1">
    <source>
        <dbReference type="EMBL" id="TWS24988.1"/>
    </source>
</evidence>
<sequence>MELLPGTYREPDQGPVARCEIGSDARFAVVSVRDLGSAHMGARNEAPIRDETESTCEAVRRAQPELANVAFDVHQLFWLQRYSAETLDTATNRIVEPLRTIGYRRTPTLNVVGVAV</sequence>
<name>A0A5C5RR25_9ACTN</name>
<accession>A0A5C5RR25</accession>
<keyword evidence="2" id="KW-1185">Reference proteome</keyword>
<dbReference type="OrthoDB" id="9977692at2"/>
<dbReference type="EMBL" id="VIGV01000002">
    <property type="protein sequence ID" value="TWS24988.1"/>
    <property type="molecule type" value="Genomic_DNA"/>
</dbReference>
<evidence type="ECO:0000313" key="2">
    <source>
        <dbReference type="Proteomes" id="UP000319792"/>
    </source>
</evidence>
<protein>
    <submittedName>
        <fullName evidence="1">Uncharacterized protein</fullName>
    </submittedName>
</protein>
<dbReference type="Proteomes" id="UP000319792">
    <property type="component" value="Unassembled WGS sequence"/>
</dbReference>
<reference evidence="1 2" key="1">
    <citation type="submission" date="2019-06" db="EMBL/GenBank/DDBJ databases">
        <authorList>
            <person name="Teng J.L.L."/>
            <person name="Lee H.H."/>
            <person name="Lau S.K.P."/>
            <person name="Woo P.C.Y."/>
        </authorList>
    </citation>
    <scope>NUCLEOTIDE SEQUENCE [LARGE SCALE GENOMIC DNA]</scope>
    <source>
        <strain evidence="1 2">HKU70</strain>
    </source>
</reference>
<comment type="caution">
    <text evidence="1">The sequence shown here is derived from an EMBL/GenBank/DDBJ whole genome shotgun (WGS) entry which is preliminary data.</text>
</comment>
<gene>
    <name evidence="1" type="ORF">FK268_07055</name>
</gene>
<organism evidence="1 2">
    <name type="scientific">Tsukamurella sputi</name>
    <dbReference type="NCBI Taxonomy" id="2591848"/>
    <lineage>
        <taxon>Bacteria</taxon>
        <taxon>Bacillati</taxon>
        <taxon>Actinomycetota</taxon>
        <taxon>Actinomycetes</taxon>
        <taxon>Mycobacteriales</taxon>
        <taxon>Tsukamurellaceae</taxon>
        <taxon>Tsukamurella</taxon>
    </lineage>
</organism>
<dbReference type="AlphaFoldDB" id="A0A5C5RR25"/>